<comment type="caution">
    <text evidence="12">The sequence shown here is derived from an EMBL/GenBank/DDBJ whole genome shotgun (WGS) entry which is preliminary data.</text>
</comment>
<dbReference type="InterPro" id="IPR036144">
    <property type="entry name" value="RibA-like_sf"/>
</dbReference>
<evidence type="ECO:0000256" key="8">
    <source>
        <dbReference type="ARBA" id="ARBA00022833"/>
    </source>
</evidence>
<evidence type="ECO:0000313" key="13">
    <source>
        <dbReference type="Proteomes" id="UP001500340"/>
    </source>
</evidence>
<evidence type="ECO:0000256" key="7">
    <source>
        <dbReference type="ARBA" id="ARBA00022801"/>
    </source>
</evidence>
<comment type="catalytic activity">
    <reaction evidence="10">
        <text>GTP + 4 H2O = 2,5-diamino-6-hydroxy-4-(5-phosphoribosylamino)-pyrimidine + formate + 2 phosphate + 3 H(+)</text>
        <dbReference type="Rhea" id="RHEA:23704"/>
        <dbReference type="ChEBI" id="CHEBI:15377"/>
        <dbReference type="ChEBI" id="CHEBI:15378"/>
        <dbReference type="ChEBI" id="CHEBI:15740"/>
        <dbReference type="ChEBI" id="CHEBI:37565"/>
        <dbReference type="ChEBI" id="CHEBI:43474"/>
        <dbReference type="ChEBI" id="CHEBI:58614"/>
        <dbReference type="EC" id="3.5.4.25"/>
    </reaction>
</comment>
<evidence type="ECO:0000256" key="6">
    <source>
        <dbReference type="ARBA" id="ARBA00022741"/>
    </source>
</evidence>
<dbReference type="Proteomes" id="UP001500340">
    <property type="component" value="Unassembled WGS sequence"/>
</dbReference>
<name>A0ABP3HXK9_9BACL</name>
<dbReference type="PANTHER" id="PTHR21327">
    <property type="entry name" value="GTP CYCLOHYDROLASE II-RELATED"/>
    <property type="match status" value="1"/>
</dbReference>
<keyword evidence="8" id="KW-0862">Zinc</keyword>
<keyword evidence="4" id="KW-0686">Riboflavin biosynthesis</keyword>
<keyword evidence="5" id="KW-0479">Metal-binding</keyword>
<evidence type="ECO:0000256" key="2">
    <source>
        <dbReference type="ARBA" id="ARBA00004853"/>
    </source>
</evidence>
<evidence type="ECO:0000256" key="4">
    <source>
        <dbReference type="ARBA" id="ARBA00022619"/>
    </source>
</evidence>
<dbReference type="CDD" id="cd00641">
    <property type="entry name" value="GTP_cyclohydro2"/>
    <property type="match status" value="1"/>
</dbReference>
<protein>
    <recommendedName>
        <fullName evidence="3">GTP cyclohydrolase II</fullName>
        <ecNumber evidence="3">3.5.4.25</ecNumber>
    </recommendedName>
</protein>
<sequence>MNVGIKTNIITIHDELEKKYTVVREDTQFIHLFGPVNFPINLNSKRYVFNWYVWKVKDYSMSFQELLKELKNNGADQNYNSILTYGDFENSHNALVRIHSCCLTGDVFGSTRCDCGPQLNHSLEHIVNSTSGAIVYMDNHEGRGIGLYAKAIANTLQELGFDTYEANNILDFEDDERTYDEAISIIKYFRAEKGITLLSNNPDKLRCFKKKGIIVNDVIPIHGFENEDNKRYLNSKLKRIANHIDFDEEKLS</sequence>
<keyword evidence="9" id="KW-0342">GTP-binding</keyword>
<gene>
    <name evidence="12" type="ORF">GCM10008933_12820</name>
</gene>
<dbReference type="InterPro" id="IPR032677">
    <property type="entry name" value="GTP_cyclohydro_II"/>
</dbReference>
<evidence type="ECO:0000313" key="12">
    <source>
        <dbReference type="EMBL" id="GAA0383091.1"/>
    </source>
</evidence>
<evidence type="ECO:0000256" key="3">
    <source>
        <dbReference type="ARBA" id="ARBA00012762"/>
    </source>
</evidence>
<dbReference type="EC" id="3.5.4.25" evidence="3"/>
<evidence type="ECO:0000259" key="11">
    <source>
        <dbReference type="Pfam" id="PF00925"/>
    </source>
</evidence>
<reference evidence="13" key="1">
    <citation type="journal article" date="2019" name="Int. J. Syst. Evol. Microbiol.">
        <title>The Global Catalogue of Microorganisms (GCM) 10K type strain sequencing project: providing services to taxonomists for standard genome sequencing and annotation.</title>
        <authorList>
            <consortium name="The Broad Institute Genomics Platform"/>
            <consortium name="The Broad Institute Genome Sequencing Center for Infectious Disease"/>
            <person name="Wu L."/>
            <person name="Ma J."/>
        </authorList>
    </citation>
    <scope>NUCLEOTIDE SEQUENCE [LARGE SCALE GENOMIC DNA]</scope>
    <source>
        <strain evidence="13">JCM 12774</strain>
    </source>
</reference>
<dbReference type="SUPFAM" id="SSF142695">
    <property type="entry name" value="RibA-like"/>
    <property type="match status" value="1"/>
</dbReference>
<comment type="pathway">
    <text evidence="2">Cofactor biosynthesis; riboflavin biosynthesis; 5-amino-6-(D-ribitylamino)uracil from GTP: step 1/4.</text>
</comment>
<dbReference type="Pfam" id="PF00925">
    <property type="entry name" value="GTP_cyclohydro2"/>
    <property type="match status" value="1"/>
</dbReference>
<dbReference type="NCBIfam" id="NF001591">
    <property type="entry name" value="PRK00393.1"/>
    <property type="match status" value="1"/>
</dbReference>
<dbReference type="RefSeq" id="WP_343858930.1">
    <property type="nucleotide sequence ID" value="NZ_BAAACX010000007.1"/>
</dbReference>
<keyword evidence="7" id="KW-0378">Hydrolase</keyword>
<keyword evidence="13" id="KW-1185">Reference proteome</keyword>
<keyword evidence="6" id="KW-0547">Nucleotide-binding</keyword>
<dbReference type="PANTHER" id="PTHR21327:SF18">
    <property type="entry name" value="3,4-DIHYDROXY-2-BUTANONE 4-PHOSPHATE SYNTHASE"/>
    <property type="match status" value="1"/>
</dbReference>
<feature type="domain" description="GTP cyclohydrolase II" evidence="11">
    <location>
        <begin position="75"/>
        <end position="220"/>
    </location>
</feature>
<accession>A0ABP3HXK9</accession>
<comment type="cofactor">
    <cofactor evidence="1">
        <name>Zn(2+)</name>
        <dbReference type="ChEBI" id="CHEBI:29105"/>
    </cofactor>
</comment>
<proteinExistence type="predicted"/>
<evidence type="ECO:0000256" key="9">
    <source>
        <dbReference type="ARBA" id="ARBA00023134"/>
    </source>
</evidence>
<evidence type="ECO:0000256" key="1">
    <source>
        <dbReference type="ARBA" id="ARBA00001947"/>
    </source>
</evidence>
<evidence type="ECO:0000256" key="10">
    <source>
        <dbReference type="ARBA" id="ARBA00049295"/>
    </source>
</evidence>
<dbReference type="InterPro" id="IPR000926">
    <property type="entry name" value="RibA"/>
</dbReference>
<evidence type="ECO:0000256" key="5">
    <source>
        <dbReference type="ARBA" id="ARBA00022723"/>
    </source>
</evidence>
<dbReference type="Gene3D" id="3.40.50.10990">
    <property type="entry name" value="GTP cyclohydrolase II"/>
    <property type="match status" value="1"/>
</dbReference>
<organism evidence="12 13">
    <name type="scientific">Paenibacillus motobuensis</name>
    <dbReference type="NCBI Taxonomy" id="295324"/>
    <lineage>
        <taxon>Bacteria</taxon>
        <taxon>Bacillati</taxon>
        <taxon>Bacillota</taxon>
        <taxon>Bacilli</taxon>
        <taxon>Bacillales</taxon>
        <taxon>Paenibacillaceae</taxon>
        <taxon>Paenibacillus</taxon>
    </lineage>
</organism>
<dbReference type="EMBL" id="BAAACX010000007">
    <property type="protein sequence ID" value="GAA0383091.1"/>
    <property type="molecule type" value="Genomic_DNA"/>
</dbReference>